<feature type="transmembrane region" description="Helical" evidence="1">
    <location>
        <begin position="55"/>
        <end position="76"/>
    </location>
</feature>
<keyword evidence="1" id="KW-0472">Membrane</keyword>
<sequence>MYSLGVVIIYLFIQMSLMWGLYRILKNPSVVDVAWSLGLMVTGLIYLSFRSFSFRTFIISSFLILWALRLAFYLWYTRIRIGHIDKRYTELSSTWKINHSFGFFINFQLQGLLILIISSVFLLISESELTHLTWIDSIAICIISLGIMGETLADIQLQRFKNQYKGEVCNAGLWRYSRHPNYFFDWLVWMGFALFAIQSNLGYLGLLSPLMLYIIFTRITGLMTEKGSIQSRGQKYINYQKQTPMFFPWFKKEIGSE</sequence>
<keyword evidence="1" id="KW-0812">Transmembrane</keyword>
<feature type="transmembrane region" description="Helical" evidence="1">
    <location>
        <begin position="29"/>
        <end position="49"/>
    </location>
</feature>
<feature type="transmembrane region" description="Helical" evidence="1">
    <location>
        <begin position="203"/>
        <end position="223"/>
    </location>
</feature>
<dbReference type="PROSITE" id="PS50244">
    <property type="entry name" value="S5A_REDUCTASE"/>
    <property type="match status" value="1"/>
</dbReference>
<gene>
    <name evidence="2" type="ORF">B1207_06475</name>
</gene>
<dbReference type="PANTHER" id="PTHR32251:SF17">
    <property type="entry name" value="STEROID 5-ALPHA REDUCTASE C-TERMINAL DOMAIN-CONTAINING PROTEIN"/>
    <property type="match status" value="1"/>
</dbReference>
<dbReference type="Gene3D" id="1.20.120.1630">
    <property type="match status" value="1"/>
</dbReference>
<reference evidence="2 3" key="1">
    <citation type="submission" date="2017-02" db="EMBL/GenBank/DDBJ databases">
        <title>Legionella quilivanii strain from human: case report and whole genome sequencing analysis.</title>
        <authorList>
            <person name="Lalancette C."/>
            <person name="Leduc J.-M."/>
            <person name="Levesque S."/>
            <person name="Fournier E."/>
            <person name="Saoud J."/>
            <person name="Faucher S.P."/>
            <person name="Bernard K."/>
            <person name="Martineau C."/>
            <person name="Longtin J."/>
        </authorList>
    </citation>
    <scope>NUCLEOTIDE SEQUENCE [LARGE SCALE GENOMIC DNA]</scope>
    <source>
        <strain evidence="2 3">ID143958</strain>
    </source>
</reference>
<dbReference type="InterPro" id="IPR010721">
    <property type="entry name" value="UstE-like"/>
</dbReference>
<keyword evidence="1" id="KW-1133">Transmembrane helix</keyword>
<dbReference type="PANTHER" id="PTHR32251">
    <property type="entry name" value="3-OXO-5-ALPHA-STEROID 4-DEHYDROGENASE"/>
    <property type="match status" value="1"/>
</dbReference>
<evidence type="ECO:0000313" key="3">
    <source>
        <dbReference type="Proteomes" id="UP000249458"/>
    </source>
</evidence>
<dbReference type="Proteomes" id="UP000249458">
    <property type="component" value="Unassembled WGS sequence"/>
</dbReference>
<protein>
    <submittedName>
        <fullName evidence="2">Uncharacterized protein</fullName>
    </submittedName>
</protein>
<feature type="transmembrane region" description="Helical" evidence="1">
    <location>
        <begin position="131"/>
        <end position="153"/>
    </location>
</feature>
<name>A0A364LKN8_9GAMM</name>
<evidence type="ECO:0000313" key="2">
    <source>
        <dbReference type="EMBL" id="RAP37160.1"/>
    </source>
</evidence>
<feature type="transmembrane region" description="Helical" evidence="1">
    <location>
        <begin position="6"/>
        <end position="22"/>
    </location>
</feature>
<organism evidence="2 3">
    <name type="scientific">Legionella quinlivanii</name>
    <dbReference type="NCBI Taxonomy" id="45073"/>
    <lineage>
        <taxon>Bacteria</taxon>
        <taxon>Pseudomonadati</taxon>
        <taxon>Pseudomonadota</taxon>
        <taxon>Gammaproteobacteria</taxon>
        <taxon>Legionellales</taxon>
        <taxon>Legionellaceae</taxon>
        <taxon>Legionella</taxon>
    </lineage>
</organism>
<dbReference type="AlphaFoldDB" id="A0A364LKN8"/>
<dbReference type="GO" id="GO:0016020">
    <property type="term" value="C:membrane"/>
    <property type="evidence" value="ECO:0007669"/>
    <property type="project" value="TreeGrafter"/>
</dbReference>
<evidence type="ECO:0000256" key="1">
    <source>
        <dbReference type="SAM" id="Phobius"/>
    </source>
</evidence>
<comment type="caution">
    <text evidence="2">The sequence shown here is derived from an EMBL/GenBank/DDBJ whole genome shotgun (WGS) entry which is preliminary data.</text>
</comment>
<feature type="transmembrane region" description="Helical" evidence="1">
    <location>
        <begin position="97"/>
        <end position="125"/>
    </location>
</feature>
<accession>A0A364LKN8</accession>
<dbReference type="EMBL" id="MVJN01000004">
    <property type="protein sequence ID" value="RAP37160.1"/>
    <property type="molecule type" value="Genomic_DNA"/>
</dbReference>
<proteinExistence type="predicted"/>
<dbReference type="Pfam" id="PF06966">
    <property type="entry name" value="DUF1295"/>
    <property type="match status" value="1"/>
</dbReference>